<evidence type="ECO:0000256" key="6">
    <source>
        <dbReference type="SAM" id="Phobius"/>
    </source>
</evidence>
<dbReference type="RefSeq" id="WP_089653904.1">
    <property type="nucleotide sequence ID" value="NZ_FNIZ01000017.1"/>
</dbReference>
<keyword evidence="3 6" id="KW-0812">Transmembrane</keyword>
<comment type="subcellular location">
    <subcellularLocation>
        <location evidence="1">Cell membrane</location>
        <topology evidence="1">Multi-pass membrane protein</topology>
    </subcellularLocation>
</comment>
<dbReference type="Proteomes" id="UP000198860">
    <property type="component" value="Unassembled WGS sequence"/>
</dbReference>
<name>A0A1H0SC07_HALAD</name>
<keyword evidence="4 6" id="KW-1133">Transmembrane helix</keyword>
<accession>A0A1H0SC07</accession>
<dbReference type="GO" id="GO:0005886">
    <property type="term" value="C:plasma membrane"/>
    <property type="evidence" value="ECO:0007669"/>
    <property type="project" value="UniProtKB-SubCell"/>
</dbReference>
<reference evidence="9" key="1">
    <citation type="submission" date="2016-10" db="EMBL/GenBank/DDBJ databases">
        <authorList>
            <person name="Varghese N."/>
            <person name="Submissions S."/>
        </authorList>
    </citation>
    <scope>NUCLEOTIDE SEQUENCE [LARGE SCALE GENOMIC DNA]</scope>
    <source>
        <strain evidence="9">CGMCC 1.3703</strain>
    </source>
</reference>
<gene>
    <name evidence="8" type="ORF">SAMN05421677_11789</name>
</gene>
<keyword evidence="9" id="KW-1185">Reference proteome</keyword>
<evidence type="ECO:0000313" key="9">
    <source>
        <dbReference type="Proteomes" id="UP000198860"/>
    </source>
</evidence>
<evidence type="ECO:0000259" key="7">
    <source>
        <dbReference type="Pfam" id="PF13396"/>
    </source>
</evidence>
<evidence type="ECO:0000256" key="3">
    <source>
        <dbReference type="ARBA" id="ARBA00022692"/>
    </source>
</evidence>
<dbReference type="EMBL" id="FNIZ01000017">
    <property type="protein sequence ID" value="SDP38706.1"/>
    <property type="molecule type" value="Genomic_DNA"/>
</dbReference>
<dbReference type="AlphaFoldDB" id="A0A1H0SC07"/>
<feature type="transmembrane region" description="Helical" evidence="6">
    <location>
        <begin position="49"/>
        <end position="67"/>
    </location>
</feature>
<feature type="domain" description="Cardiolipin synthase N-terminal" evidence="7">
    <location>
        <begin position="27"/>
        <end position="69"/>
    </location>
</feature>
<dbReference type="Pfam" id="PF13396">
    <property type="entry name" value="PLDc_N"/>
    <property type="match status" value="1"/>
</dbReference>
<evidence type="ECO:0000256" key="1">
    <source>
        <dbReference type="ARBA" id="ARBA00004651"/>
    </source>
</evidence>
<evidence type="ECO:0000313" key="8">
    <source>
        <dbReference type="EMBL" id="SDP38706.1"/>
    </source>
</evidence>
<protein>
    <submittedName>
        <fullName evidence="8">Phospholipase_D-nuclease N-terminal</fullName>
    </submittedName>
</protein>
<evidence type="ECO:0000256" key="4">
    <source>
        <dbReference type="ARBA" id="ARBA00022989"/>
    </source>
</evidence>
<dbReference type="STRING" id="240303.SAMN05421677_11789"/>
<proteinExistence type="predicted"/>
<evidence type="ECO:0000256" key="5">
    <source>
        <dbReference type="ARBA" id="ARBA00023136"/>
    </source>
</evidence>
<evidence type="ECO:0000256" key="2">
    <source>
        <dbReference type="ARBA" id="ARBA00022475"/>
    </source>
</evidence>
<feature type="transmembrane region" description="Helical" evidence="6">
    <location>
        <begin position="15"/>
        <end position="37"/>
    </location>
</feature>
<keyword evidence="5 6" id="KW-0472">Membrane</keyword>
<dbReference type="OrthoDB" id="3243324at2"/>
<sequence>MLLTQNVLDIINENIAIIAPLLIIQLVLMITALVSLFRAETTNGPKWMWALIILFINTIGPIAYFIFGRSHES</sequence>
<dbReference type="InterPro" id="IPR027379">
    <property type="entry name" value="CLS_N"/>
</dbReference>
<organism evidence="8 9">
    <name type="scientific">Halobacillus aidingensis</name>
    <dbReference type="NCBI Taxonomy" id="240303"/>
    <lineage>
        <taxon>Bacteria</taxon>
        <taxon>Bacillati</taxon>
        <taxon>Bacillota</taxon>
        <taxon>Bacilli</taxon>
        <taxon>Bacillales</taxon>
        <taxon>Bacillaceae</taxon>
        <taxon>Halobacillus</taxon>
    </lineage>
</organism>
<keyword evidence="2" id="KW-1003">Cell membrane</keyword>